<dbReference type="EMBL" id="CP137640">
    <property type="protein sequence ID" value="WVX80648.1"/>
    <property type="molecule type" value="Genomic_DNA"/>
</dbReference>
<protein>
    <recommendedName>
        <fullName evidence="4">Phenylalanyl-tRNA synthetase subunit beta</fullName>
    </recommendedName>
</protein>
<gene>
    <name evidence="2" type="ORF">R4Z09_25955</name>
</gene>
<feature type="transmembrane region" description="Helical" evidence="1">
    <location>
        <begin position="6"/>
        <end position="25"/>
    </location>
</feature>
<keyword evidence="1" id="KW-1133">Transmembrane helix</keyword>
<proteinExistence type="predicted"/>
<keyword evidence="1" id="KW-0812">Transmembrane</keyword>
<name>A0ABZ2CC82_9BACI</name>
<organism evidence="2 3">
    <name type="scientific">Niallia oryzisoli</name>
    <dbReference type="NCBI Taxonomy" id="1737571"/>
    <lineage>
        <taxon>Bacteria</taxon>
        <taxon>Bacillati</taxon>
        <taxon>Bacillota</taxon>
        <taxon>Bacilli</taxon>
        <taxon>Bacillales</taxon>
        <taxon>Bacillaceae</taxon>
        <taxon>Niallia</taxon>
    </lineage>
</organism>
<evidence type="ECO:0000256" key="1">
    <source>
        <dbReference type="SAM" id="Phobius"/>
    </source>
</evidence>
<dbReference type="RefSeq" id="WP_338449579.1">
    <property type="nucleotide sequence ID" value="NZ_CP137640.1"/>
</dbReference>
<evidence type="ECO:0008006" key="4">
    <source>
        <dbReference type="Google" id="ProtNLM"/>
    </source>
</evidence>
<evidence type="ECO:0000313" key="3">
    <source>
        <dbReference type="Proteomes" id="UP001357223"/>
    </source>
</evidence>
<keyword evidence="3" id="KW-1185">Reference proteome</keyword>
<reference evidence="2 3" key="1">
    <citation type="submission" date="2023-10" db="EMBL/GenBank/DDBJ databases">
        <title>Niallia locisalis sp.nov. isolated from a salt pond sample.</title>
        <authorList>
            <person name="Li X.-J."/>
            <person name="Dong L."/>
        </authorList>
    </citation>
    <scope>NUCLEOTIDE SEQUENCE [LARGE SCALE GENOMIC DNA]</scope>
    <source>
        <strain evidence="2 3">DSM 29761</strain>
    </source>
</reference>
<keyword evidence="1" id="KW-0472">Membrane</keyword>
<evidence type="ECO:0000313" key="2">
    <source>
        <dbReference type="EMBL" id="WVX80648.1"/>
    </source>
</evidence>
<sequence length="148" mass="16727">MKFVKWIIIPVVILIAVGFGVYHFGKDYAIDKVTEKLESTGKIDEVKEMVKSNPELVSFIKEIETNPEAKQYLNNQASTEQLPFDTKEEAVEVVVDRVGVTKLNDVVQRAQNGTATQEEIIQELSGDFSEEEIMALKIIAYKELYGNQ</sequence>
<accession>A0ABZ2CC82</accession>
<dbReference type="Proteomes" id="UP001357223">
    <property type="component" value="Chromosome"/>
</dbReference>